<dbReference type="Gene3D" id="3.40.640.10">
    <property type="entry name" value="Type I PLP-dependent aspartate aminotransferase-like (Major domain)"/>
    <property type="match status" value="1"/>
</dbReference>
<proteinExistence type="inferred from homology"/>
<dbReference type="PANTHER" id="PTHR48097:SF5">
    <property type="entry name" value="LOW SPECIFICITY L-THREONINE ALDOLASE"/>
    <property type="match status" value="1"/>
</dbReference>
<name>A0A7S9LUY8_9RHOB</name>
<dbReference type="InterPro" id="IPR015424">
    <property type="entry name" value="PyrdxlP-dep_Trfase"/>
</dbReference>
<organism evidence="6 7">
    <name type="scientific">Pontivivens ytuae</name>
    <dbReference type="NCBI Taxonomy" id="2789856"/>
    <lineage>
        <taxon>Bacteria</taxon>
        <taxon>Pseudomonadati</taxon>
        <taxon>Pseudomonadota</taxon>
        <taxon>Alphaproteobacteria</taxon>
        <taxon>Rhodobacterales</taxon>
        <taxon>Paracoccaceae</taxon>
        <taxon>Pontivivens</taxon>
    </lineage>
</organism>
<dbReference type="Proteomes" id="UP000594800">
    <property type="component" value="Chromosome"/>
</dbReference>
<dbReference type="GO" id="GO:0006520">
    <property type="term" value="P:amino acid metabolic process"/>
    <property type="evidence" value="ECO:0007669"/>
    <property type="project" value="InterPro"/>
</dbReference>
<evidence type="ECO:0000313" key="7">
    <source>
        <dbReference type="Proteomes" id="UP000594800"/>
    </source>
</evidence>
<dbReference type="EMBL" id="CP064942">
    <property type="protein sequence ID" value="QPH55802.1"/>
    <property type="molecule type" value="Genomic_DNA"/>
</dbReference>
<keyword evidence="7" id="KW-1185">Reference proteome</keyword>
<evidence type="ECO:0000313" key="6">
    <source>
        <dbReference type="EMBL" id="QPH55802.1"/>
    </source>
</evidence>
<protein>
    <submittedName>
        <fullName evidence="6">Low specificity L-threonine aldolase</fullName>
    </submittedName>
</protein>
<dbReference type="Pfam" id="PF01212">
    <property type="entry name" value="Beta_elim_lyase"/>
    <property type="match status" value="1"/>
</dbReference>
<dbReference type="Gene3D" id="3.90.1150.10">
    <property type="entry name" value="Aspartate Aminotransferase, domain 1"/>
    <property type="match status" value="1"/>
</dbReference>
<evidence type="ECO:0000256" key="2">
    <source>
        <dbReference type="ARBA" id="ARBA00006966"/>
    </source>
</evidence>
<dbReference type="InterPro" id="IPR015422">
    <property type="entry name" value="PyrdxlP-dep_Trfase_small"/>
</dbReference>
<dbReference type="RefSeq" id="WP_196105064.1">
    <property type="nucleotide sequence ID" value="NZ_CP064942.1"/>
</dbReference>
<dbReference type="InterPro" id="IPR015421">
    <property type="entry name" value="PyrdxlP-dep_Trfase_major"/>
</dbReference>
<evidence type="ECO:0000256" key="4">
    <source>
        <dbReference type="ARBA" id="ARBA00022898"/>
    </source>
</evidence>
<dbReference type="SUPFAM" id="SSF53383">
    <property type="entry name" value="PLP-dependent transferases"/>
    <property type="match status" value="1"/>
</dbReference>
<evidence type="ECO:0000259" key="5">
    <source>
        <dbReference type="Pfam" id="PF01212"/>
    </source>
</evidence>
<comment type="subunit">
    <text evidence="3">Homotetramer.</text>
</comment>
<comment type="cofactor">
    <cofactor evidence="1">
        <name>pyridoxal 5'-phosphate</name>
        <dbReference type="ChEBI" id="CHEBI:597326"/>
    </cofactor>
</comment>
<comment type="similarity">
    <text evidence="2">Belongs to the threonine aldolase family.</text>
</comment>
<accession>A0A7S9LUY8</accession>
<keyword evidence="4" id="KW-0663">Pyridoxal phosphate</keyword>
<dbReference type="KEGG" id="poz:I0K15_08805"/>
<dbReference type="PANTHER" id="PTHR48097">
    <property type="entry name" value="L-THREONINE ALDOLASE-RELATED"/>
    <property type="match status" value="1"/>
</dbReference>
<sequence>MNFASDNAGPAHPAVWAAMAEADRGVAAPYGADPLTQEVVGRLQELFGVPDAAVALVSVGTAANALALACLCPPWGRTLCPDVAHVEWDECGAPEAFIGGGKLVLVPSRGGKITPDDLRAAIAAAPHGVHYGKLAAVTISNLSEMGRAWTPDEVGALAEVAHGAGLALHMDGARFSNGVAAVGCSAAEMFAAGLDALCFGGTKNGLPGVEAVILRDGGLQEELEFRRKRAGHLVSKHRYLAAQVTAYLDDDLWLANARAANAAAARLAEGLRAAGVEITEQVDGNQIFARMPRRLHAELMAAGASYYLWPDAPVDGDPGEMLGCRMVCNWATEDAEIDALLGAVATVRAA</sequence>
<feature type="domain" description="Aromatic amino acid beta-eliminating lyase/threonine aldolase" evidence="5">
    <location>
        <begin position="3"/>
        <end position="290"/>
    </location>
</feature>
<reference evidence="6 7" key="1">
    <citation type="submission" date="2020-11" db="EMBL/GenBank/DDBJ databases">
        <title>Description of Pontivivens ytuae sp. nov. isolated from deep sea sediment of Mariana Trench.</title>
        <authorList>
            <person name="Wang Z."/>
            <person name="Sun Q.-L."/>
            <person name="Xu X.-D."/>
            <person name="Tang Y.-Z."/>
            <person name="Zhang J."/>
        </authorList>
    </citation>
    <scope>NUCLEOTIDE SEQUENCE [LARGE SCALE GENOMIC DNA]</scope>
    <source>
        <strain evidence="6 7">MT2928</strain>
    </source>
</reference>
<gene>
    <name evidence="6" type="ORF">I0K15_08805</name>
</gene>
<dbReference type="InterPro" id="IPR001597">
    <property type="entry name" value="ArAA_b-elim_lyase/Thr_aldolase"/>
</dbReference>
<evidence type="ECO:0000256" key="1">
    <source>
        <dbReference type="ARBA" id="ARBA00001933"/>
    </source>
</evidence>
<dbReference type="AlphaFoldDB" id="A0A7S9LUY8"/>
<dbReference type="GO" id="GO:0016829">
    <property type="term" value="F:lyase activity"/>
    <property type="evidence" value="ECO:0007669"/>
    <property type="project" value="InterPro"/>
</dbReference>
<evidence type="ECO:0000256" key="3">
    <source>
        <dbReference type="ARBA" id="ARBA00011881"/>
    </source>
</evidence>